<dbReference type="PRINTS" id="PR00598">
    <property type="entry name" value="HTHMARR"/>
</dbReference>
<evidence type="ECO:0000313" key="6">
    <source>
        <dbReference type="Proteomes" id="UP000027604"/>
    </source>
</evidence>
<sequence>MTAFEANSKRLQYISTLMPDFPLELMRLARMTSHIQKGLKDSTNAALKKHDLTDVSYMVLAVLYGTEDASSNARTLGIACNEKPANLTRVCNELEQRGLIHRGSRPGDRRSVMITLTDAGRALICLALPDVYRRNVHVYDGFNAEELQQLEKMFARQLHNLSCLD</sequence>
<gene>
    <name evidence="5" type="ORF">GJA_4050</name>
</gene>
<organism evidence="5 6">
    <name type="scientific">Janthinobacterium agaricidamnosum NBRC 102515 = DSM 9628</name>
    <dbReference type="NCBI Taxonomy" id="1349767"/>
    <lineage>
        <taxon>Bacteria</taxon>
        <taxon>Pseudomonadati</taxon>
        <taxon>Pseudomonadota</taxon>
        <taxon>Betaproteobacteria</taxon>
        <taxon>Burkholderiales</taxon>
        <taxon>Oxalobacteraceae</taxon>
        <taxon>Janthinobacterium</taxon>
    </lineage>
</organism>
<evidence type="ECO:0000256" key="3">
    <source>
        <dbReference type="ARBA" id="ARBA00023163"/>
    </source>
</evidence>
<keyword evidence="1" id="KW-0805">Transcription regulation</keyword>
<keyword evidence="2" id="KW-0238">DNA-binding</keyword>
<reference evidence="5 6" key="1">
    <citation type="journal article" date="2015" name="Genome Announc.">
        <title>Genome Sequence of Mushroom Soft-Rot Pathogen Janthinobacterium agaricidamnosum.</title>
        <authorList>
            <person name="Graupner K."/>
            <person name="Lackner G."/>
            <person name="Hertweck C."/>
        </authorList>
    </citation>
    <scope>NUCLEOTIDE SEQUENCE [LARGE SCALE GENOMIC DNA]</scope>
    <source>
        <strain evidence="6">NBRC 102515 / DSM 9628</strain>
    </source>
</reference>
<evidence type="ECO:0000256" key="1">
    <source>
        <dbReference type="ARBA" id="ARBA00023015"/>
    </source>
</evidence>
<feature type="domain" description="HTH marR-type" evidence="4">
    <location>
        <begin position="18"/>
        <end position="159"/>
    </location>
</feature>
<dbReference type="PANTHER" id="PTHR33164:SF43">
    <property type="entry name" value="HTH-TYPE TRANSCRIPTIONAL REPRESSOR YETL"/>
    <property type="match status" value="1"/>
</dbReference>
<dbReference type="GO" id="GO:0003677">
    <property type="term" value="F:DNA binding"/>
    <property type="evidence" value="ECO:0007669"/>
    <property type="project" value="UniProtKB-KW"/>
</dbReference>
<name>W0VAN4_9BURK</name>
<dbReference type="PANTHER" id="PTHR33164">
    <property type="entry name" value="TRANSCRIPTIONAL REGULATOR, MARR FAMILY"/>
    <property type="match status" value="1"/>
</dbReference>
<dbReference type="InterPro" id="IPR036388">
    <property type="entry name" value="WH-like_DNA-bd_sf"/>
</dbReference>
<dbReference type="HOGENOM" id="CLU_083287_17_0_4"/>
<dbReference type="InterPro" id="IPR000835">
    <property type="entry name" value="HTH_MarR-typ"/>
</dbReference>
<dbReference type="SUPFAM" id="SSF46785">
    <property type="entry name" value="Winged helix' DNA-binding domain"/>
    <property type="match status" value="1"/>
</dbReference>
<protein>
    <submittedName>
        <fullName evidence="5">MarR family protein</fullName>
    </submittedName>
</protein>
<dbReference type="STRING" id="1349767.GJA_4050"/>
<dbReference type="EMBL" id="HG322949">
    <property type="protein sequence ID" value="CDG84660.1"/>
    <property type="molecule type" value="Genomic_DNA"/>
</dbReference>
<dbReference type="PATRIC" id="fig|1349767.4.peg.628"/>
<keyword evidence="6" id="KW-1185">Reference proteome</keyword>
<proteinExistence type="predicted"/>
<evidence type="ECO:0000259" key="4">
    <source>
        <dbReference type="PROSITE" id="PS50995"/>
    </source>
</evidence>
<dbReference type="Pfam" id="PF01047">
    <property type="entry name" value="MarR"/>
    <property type="match status" value="1"/>
</dbReference>
<accession>W0VAN4</accession>
<dbReference type="eggNOG" id="COG1846">
    <property type="taxonomic scope" value="Bacteria"/>
</dbReference>
<dbReference type="InterPro" id="IPR039422">
    <property type="entry name" value="MarR/SlyA-like"/>
</dbReference>
<dbReference type="RefSeq" id="WP_038500438.1">
    <property type="nucleotide sequence ID" value="NZ_BCTH01000015.1"/>
</dbReference>
<dbReference type="PROSITE" id="PS01117">
    <property type="entry name" value="HTH_MARR_1"/>
    <property type="match status" value="1"/>
</dbReference>
<dbReference type="PROSITE" id="PS50995">
    <property type="entry name" value="HTH_MARR_2"/>
    <property type="match status" value="1"/>
</dbReference>
<dbReference type="SMART" id="SM00347">
    <property type="entry name" value="HTH_MARR"/>
    <property type="match status" value="1"/>
</dbReference>
<dbReference type="GO" id="GO:0006950">
    <property type="term" value="P:response to stress"/>
    <property type="evidence" value="ECO:0007669"/>
    <property type="project" value="TreeGrafter"/>
</dbReference>
<keyword evidence="3" id="KW-0804">Transcription</keyword>
<dbReference type="Gene3D" id="1.10.10.10">
    <property type="entry name" value="Winged helix-like DNA-binding domain superfamily/Winged helix DNA-binding domain"/>
    <property type="match status" value="1"/>
</dbReference>
<dbReference type="InterPro" id="IPR023187">
    <property type="entry name" value="Tscrpt_reg_MarR-type_CS"/>
</dbReference>
<dbReference type="AlphaFoldDB" id="W0VAN4"/>
<evidence type="ECO:0000256" key="2">
    <source>
        <dbReference type="ARBA" id="ARBA00023125"/>
    </source>
</evidence>
<dbReference type="Proteomes" id="UP000027604">
    <property type="component" value="Chromosome I"/>
</dbReference>
<dbReference type="OrthoDB" id="8907575at2"/>
<dbReference type="KEGG" id="jag:GJA_4050"/>
<dbReference type="InterPro" id="IPR036390">
    <property type="entry name" value="WH_DNA-bd_sf"/>
</dbReference>
<dbReference type="GO" id="GO:0003700">
    <property type="term" value="F:DNA-binding transcription factor activity"/>
    <property type="evidence" value="ECO:0007669"/>
    <property type="project" value="InterPro"/>
</dbReference>
<evidence type="ECO:0000313" key="5">
    <source>
        <dbReference type="EMBL" id="CDG84660.1"/>
    </source>
</evidence>